<sequence length="296" mass="30038">MRPPRTASPSVVLGRRRARHRVRVVTDSTASLPPELRAGAIVVPLTVVVDGTSGREGEDIDADEIAAALASGARVSTSQPPRAAFEAAYAQAAAGGATGVVSVHLSGELSGTVHQAAAAAATAALPVRVVDSRTSGLALGFAVRQGALAAAEGAAGDDVARRAVRVAASSRAIFMVDSLDHLRRGGRISAPAAALGTVLGVRPLLRVRDGRIEVVQRVRTRAAAVDRLVGVAVESAGRRVSPLLAVHHVGPPELAFETARELEEQTGCQVVVSPLSAVLAAHVGPGTLAIVVAEGA</sequence>
<evidence type="ECO:0000313" key="2">
    <source>
        <dbReference type="EMBL" id="PJI93340.1"/>
    </source>
</evidence>
<dbReference type="NCBIfam" id="TIGR00762">
    <property type="entry name" value="DegV"/>
    <property type="match status" value="1"/>
</dbReference>
<dbReference type="InterPro" id="IPR003797">
    <property type="entry name" value="DegV"/>
</dbReference>
<reference evidence="2 3" key="1">
    <citation type="submission" date="2017-11" db="EMBL/GenBank/DDBJ databases">
        <title>Genomic Encyclopedia of Archaeal and Bacterial Type Strains, Phase II (KMG-II): From Individual Species to Whole Genera.</title>
        <authorList>
            <person name="Goeker M."/>
        </authorList>
    </citation>
    <scope>NUCLEOTIDE SEQUENCE [LARGE SCALE GENOMIC DNA]</scope>
    <source>
        <strain evidence="2 3">DSM 22413</strain>
    </source>
</reference>
<dbReference type="OrthoDB" id="9760324at2"/>
<dbReference type="EMBL" id="PGTZ01000008">
    <property type="protein sequence ID" value="PJI93340.1"/>
    <property type="molecule type" value="Genomic_DNA"/>
</dbReference>
<dbReference type="PROSITE" id="PS51482">
    <property type="entry name" value="DEGV"/>
    <property type="match status" value="1"/>
</dbReference>
<comment type="caution">
    <text evidence="2">The sequence shown here is derived from an EMBL/GenBank/DDBJ whole genome shotgun (WGS) entry which is preliminary data.</text>
</comment>
<evidence type="ECO:0000313" key="3">
    <source>
        <dbReference type="Proteomes" id="UP000231586"/>
    </source>
</evidence>
<dbReference type="Gene3D" id="3.40.50.10170">
    <property type="match status" value="1"/>
</dbReference>
<dbReference type="InterPro" id="IPR050270">
    <property type="entry name" value="DegV_domain_contain"/>
</dbReference>
<dbReference type="Gene3D" id="3.30.1180.10">
    <property type="match status" value="1"/>
</dbReference>
<dbReference type="PANTHER" id="PTHR33434:SF2">
    <property type="entry name" value="FATTY ACID-BINDING PROTEIN TM_1468"/>
    <property type="match status" value="1"/>
</dbReference>
<dbReference type="GO" id="GO:0008289">
    <property type="term" value="F:lipid binding"/>
    <property type="evidence" value="ECO:0007669"/>
    <property type="project" value="UniProtKB-KW"/>
</dbReference>
<accession>A0A2M8WQX6</accession>
<dbReference type="PANTHER" id="PTHR33434">
    <property type="entry name" value="DEGV DOMAIN-CONTAINING PROTEIN DR_1986-RELATED"/>
    <property type="match status" value="1"/>
</dbReference>
<dbReference type="Pfam" id="PF02645">
    <property type="entry name" value="DegV"/>
    <property type="match status" value="1"/>
</dbReference>
<proteinExistence type="predicted"/>
<organism evidence="2 3">
    <name type="scientific">Luteimicrobium subarcticum</name>
    <dbReference type="NCBI Taxonomy" id="620910"/>
    <lineage>
        <taxon>Bacteria</taxon>
        <taxon>Bacillati</taxon>
        <taxon>Actinomycetota</taxon>
        <taxon>Actinomycetes</taxon>
        <taxon>Micrococcales</taxon>
        <taxon>Luteimicrobium</taxon>
    </lineage>
</organism>
<protein>
    <submittedName>
        <fullName evidence="2">DegV family protein with EDD domain</fullName>
    </submittedName>
</protein>
<dbReference type="InterPro" id="IPR043168">
    <property type="entry name" value="DegV_C"/>
</dbReference>
<dbReference type="RefSeq" id="WP_100350053.1">
    <property type="nucleotide sequence ID" value="NZ_PGTZ01000008.1"/>
</dbReference>
<dbReference type="AlphaFoldDB" id="A0A2M8WQX6"/>
<dbReference type="Proteomes" id="UP000231586">
    <property type="component" value="Unassembled WGS sequence"/>
</dbReference>
<name>A0A2M8WQX6_9MICO</name>
<dbReference type="SUPFAM" id="SSF82549">
    <property type="entry name" value="DAK1/DegV-like"/>
    <property type="match status" value="1"/>
</dbReference>
<keyword evidence="3" id="KW-1185">Reference proteome</keyword>
<evidence type="ECO:0000256" key="1">
    <source>
        <dbReference type="ARBA" id="ARBA00023121"/>
    </source>
</evidence>
<keyword evidence="1" id="KW-0446">Lipid-binding</keyword>
<gene>
    <name evidence="2" type="ORF">CLV34_1909</name>
</gene>